<reference evidence="2" key="1">
    <citation type="submission" date="2016-04" db="EMBL/GenBank/DDBJ databases">
        <authorList>
            <person name="Evans L.H."/>
            <person name="Alamgir A."/>
            <person name="Owens N."/>
            <person name="Weber N.D."/>
            <person name="Virtaneva K."/>
            <person name="Barbian K."/>
            <person name="Babar A."/>
            <person name="Rosenke K."/>
        </authorList>
    </citation>
    <scope>NUCLEOTIDE SEQUENCE</scope>
    <source>
        <strain evidence="2">86-1</strain>
    </source>
</reference>
<proteinExistence type="predicted"/>
<gene>
    <name evidence="2" type="ORF">KL86DYS1_10569</name>
</gene>
<dbReference type="SUPFAM" id="SSF48452">
    <property type="entry name" value="TPR-like"/>
    <property type="match status" value="1"/>
</dbReference>
<name>A0A212IZB6_9BACT</name>
<evidence type="ECO:0000256" key="1">
    <source>
        <dbReference type="SAM" id="Phobius"/>
    </source>
</evidence>
<evidence type="ECO:0008006" key="3">
    <source>
        <dbReference type="Google" id="ProtNLM"/>
    </source>
</evidence>
<dbReference type="AlphaFoldDB" id="A0A212IZB6"/>
<keyword evidence="1" id="KW-0812">Transmembrane</keyword>
<dbReference type="PROSITE" id="PS51257">
    <property type="entry name" value="PROKAR_LIPOPROTEIN"/>
    <property type="match status" value="1"/>
</dbReference>
<dbReference type="RefSeq" id="WP_296938464.1">
    <property type="nucleotide sequence ID" value="NZ_LT599032.1"/>
</dbReference>
<dbReference type="InterPro" id="IPR011990">
    <property type="entry name" value="TPR-like_helical_dom_sf"/>
</dbReference>
<dbReference type="SUPFAM" id="SSF103088">
    <property type="entry name" value="OmpA-like"/>
    <property type="match status" value="1"/>
</dbReference>
<evidence type="ECO:0000313" key="2">
    <source>
        <dbReference type="EMBL" id="SBV92285.1"/>
    </source>
</evidence>
<dbReference type="InterPro" id="IPR036737">
    <property type="entry name" value="OmpA-like_sf"/>
</dbReference>
<organism evidence="2">
    <name type="scientific">uncultured Dysgonomonas sp</name>
    <dbReference type="NCBI Taxonomy" id="206096"/>
    <lineage>
        <taxon>Bacteria</taxon>
        <taxon>Pseudomonadati</taxon>
        <taxon>Bacteroidota</taxon>
        <taxon>Bacteroidia</taxon>
        <taxon>Bacteroidales</taxon>
        <taxon>Dysgonomonadaceae</taxon>
        <taxon>Dysgonomonas</taxon>
        <taxon>environmental samples</taxon>
    </lineage>
</organism>
<accession>A0A212IZB6</accession>
<feature type="transmembrane region" description="Helical" evidence="1">
    <location>
        <begin position="12"/>
        <end position="30"/>
    </location>
</feature>
<dbReference type="EMBL" id="FLUM01000001">
    <property type="protein sequence ID" value="SBV92285.1"/>
    <property type="molecule type" value="Genomic_DNA"/>
</dbReference>
<keyword evidence="1" id="KW-0472">Membrane</keyword>
<protein>
    <recommendedName>
        <fullName evidence="3">OmpA-like domain-containing protein</fullName>
    </recommendedName>
</protein>
<keyword evidence="1" id="KW-1133">Transmembrane helix</keyword>
<dbReference type="Gene3D" id="3.30.1330.60">
    <property type="entry name" value="OmpA-like domain"/>
    <property type="match status" value="1"/>
</dbReference>
<sequence length="833" mass="96208">MEKKTYKLLSGLSFTSMLSIPIVTLTLMLSCSTSNSVREIRASRDPYANYVPQTIKVKVPVTKDEALTKDLFMQSQSKRPNIELPYIEGQDKGQVVVAEQVTYTNAEAINQAKPDANKVLDLSQVQHLSEVVVTAKSRFTPEQNGRVNVDFVVRVPKELLSTNFRVTMSPKLLHNDSIVPLKTIVLKGQEFSNKQKQSYKDYEDYVNSIVDESQYDSVFVDYKGVEEDIAFQQNFYYNQYHKEWSRQADFEEWKTSKEDAEALMAAKQTGFDKKLYYENVRKAREKAMKEVAKGKDTTGFFAKYMKNVPKPDDLKKGRTVVEQKNDYRLDFYKEYSNRAKEQVLRDWATGKDTIGAYARYMKNFDKNLKTLMLEGEDLTRIPERFRDIYREGRAMNQIKNQYLTNQDSIEIAQSRYKFEDIALNEMKKERREEKRRELIIFPYEENTRLDTVIQTDRDFFFVYKQDYPVTPGMRRLRLAMNTKIDAIDRSSFITPLSDTLSYFISSLSQLVDSTLISKTTTIHRDVYNTMVVYPKFATGKSAFNVNYRDNKEQADKVLNTYRTFTGEGKLLMDSVVIRVSTALDGSYDDNIELSMKRANALKDYFVKSLGGNKADVAMVFKTRYSGEDWNTMARLIVKRTDMPNKSEILDMLTQAVNPDQCEQEIKKNYPADFKIIQDSIYPLLNKADIIFNMTRPGMAEEISVNTEVRPDYAQALRFLQDREYWKALDILQAYPDYNTALCLVCMGYNAKALDLLNDLKQTGNTEYLRAILSIRAGNDSEAIEHLIKACELDPTKAYRAPLDPEIAGLVRKYNLQDRLNSNANTPVSLPDQE</sequence>